<keyword evidence="3" id="KW-0597">Phosphoprotein</keyword>
<reference evidence="15 16" key="1">
    <citation type="submission" date="2023-03" db="EMBL/GenBank/DDBJ databases">
        <title>Novel Species.</title>
        <authorList>
            <person name="Ma S."/>
        </authorList>
    </citation>
    <scope>NUCLEOTIDE SEQUENCE [LARGE SCALE GENOMIC DNA]</scope>
    <source>
        <strain evidence="15 16">LIND6LT2</strain>
    </source>
</reference>
<evidence type="ECO:0000256" key="5">
    <source>
        <dbReference type="ARBA" id="ARBA00022692"/>
    </source>
</evidence>
<name>A0ABZ2Y2Z7_9FIRM</name>
<evidence type="ECO:0000256" key="9">
    <source>
        <dbReference type="ARBA" id="ARBA00022989"/>
    </source>
</evidence>
<feature type="transmembrane region" description="Helical" evidence="13">
    <location>
        <begin position="14"/>
        <end position="35"/>
    </location>
</feature>
<dbReference type="InterPro" id="IPR003594">
    <property type="entry name" value="HATPase_dom"/>
</dbReference>
<dbReference type="SUPFAM" id="SSF55874">
    <property type="entry name" value="ATPase domain of HSP90 chaperone/DNA topoisomerase II/histidine kinase"/>
    <property type="match status" value="1"/>
</dbReference>
<keyword evidence="12" id="KW-0175">Coiled coil</keyword>
<dbReference type="PROSITE" id="PS50109">
    <property type="entry name" value="HIS_KIN"/>
    <property type="match status" value="1"/>
</dbReference>
<dbReference type="GO" id="GO:0016301">
    <property type="term" value="F:kinase activity"/>
    <property type="evidence" value="ECO:0007669"/>
    <property type="project" value="UniProtKB-KW"/>
</dbReference>
<keyword evidence="4" id="KW-0808">Transferase</keyword>
<keyword evidence="5 13" id="KW-0812">Transmembrane</keyword>
<keyword evidence="2" id="KW-1003">Cell membrane</keyword>
<keyword evidence="8" id="KW-0067">ATP-binding</keyword>
<protein>
    <submittedName>
        <fullName evidence="15">Histidine kinase</fullName>
    </submittedName>
</protein>
<dbReference type="InterPro" id="IPR005467">
    <property type="entry name" value="His_kinase_dom"/>
</dbReference>
<evidence type="ECO:0000256" key="8">
    <source>
        <dbReference type="ARBA" id="ARBA00022840"/>
    </source>
</evidence>
<evidence type="ECO:0000256" key="1">
    <source>
        <dbReference type="ARBA" id="ARBA00004651"/>
    </source>
</evidence>
<organism evidence="15 16">
    <name type="scientific">Defluviitalea saccharophila</name>
    <dbReference type="NCBI Taxonomy" id="879970"/>
    <lineage>
        <taxon>Bacteria</taxon>
        <taxon>Bacillati</taxon>
        <taxon>Bacillota</taxon>
        <taxon>Clostridia</taxon>
        <taxon>Lachnospirales</taxon>
        <taxon>Defluviitaleaceae</taxon>
        <taxon>Defluviitalea</taxon>
    </lineage>
</organism>
<dbReference type="InterPro" id="IPR036890">
    <property type="entry name" value="HATPase_C_sf"/>
</dbReference>
<evidence type="ECO:0000256" key="7">
    <source>
        <dbReference type="ARBA" id="ARBA00022777"/>
    </source>
</evidence>
<dbReference type="EMBL" id="CP121687">
    <property type="protein sequence ID" value="WZL69659.1"/>
    <property type="molecule type" value="Genomic_DNA"/>
</dbReference>
<dbReference type="InterPro" id="IPR010559">
    <property type="entry name" value="Sig_transdc_His_kin_internal"/>
</dbReference>
<evidence type="ECO:0000256" key="12">
    <source>
        <dbReference type="SAM" id="Coils"/>
    </source>
</evidence>
<dbReference type="Gene3D" id="3.30.565.10">
    <property type="entry name" value="Histidine kinase-like ATPase, C-terminal domain"/>
    <property type="match status" value="1"/>
</dbReference>
<dbReference type="PANTHER" id="PTHR34220:SF11">
    <property type="entry name" value="SENSOR PROTEIN KINASE HPTS"/>
    <property type="match status" value="1"/>
</dbReference>
<dbReference type="InterPro" id="IPR050640">
    <property type="entry name" value="Bact_2-comp_sensor_kinase"/>
</dbReference>
<proteinExistence type="predicted"/>
<dbReference type="SMART" id="SM00387">
    <property type="entry name" value="HATPase_c"/>
    <property type="match status" value="1"/>
</dbReference>
<sequence>MASNRYRTYVQKTFFHYMFAIILFLCVLVFTFLTIDIQWLTKAESQRNSLRIAEILEQEIANYKEGLNVLVSNDEIIKVFKQQTKEQTAKANRLLYDFSNSQGVRGVFALVDVEGNILCSNLYKDNRNIFLQSFLYKSLVPKMLNEPEKTILTPSRLNYSYNQTGDLLIGRTVMDQGDTIGFLFYDLLDEEIYDAVYKYNVDDVILTDQYNNLIFSVSRQSEDFMGKYPIGSFQFEKNQVHITQLNGKQYLIIKNILHDSELHLYTLASINFQQSLFRYAIMFLVIIGFLMLIMLKPLTVHIADKNLYAIEELRKSVLEMGKGNMEYLLRPHVFEEFQELHDTFRNMVLQREDLQRKNSELIERKRVMEIKQLEERINPHFVFNVLETLRYEVLIDPSKASEMIMAFANIMRYNIYYGDTIVPLETDIEYVKDYLLLQKMRYNRRLTYSIDIPEELMECKVPKLVLQPIVENSLKHGMKNVESIHVKITASMEDENLRLSVEDNGIGIEPEILEELKEDLEREDVYKEHIGMYNSHRVVRLLYGPPYGLKIESTYGKGTLVTIVLPINRGNDHA</sequence>
<comment type="subcellular location">
    <subcellularLocation>
        <location evidence="1">Cell membrane</location>
        <topology evidence="1">Multi-pass membrane protein</topology>
    </subcellularLocation>
</comment>
<gene>
    <name evidence="15" type="ORF">QBE51_12855</name>
</gene>
<dbReference type="Pfam" id="PF06580">
    <property type="entry name" value="His_kinase"/>
    <property type="match status" value="1"/>
</dbReference>
<keyword evidence="6" id="KW-0547">Nucleotide-binding</keyword>
<dbReference type="RefSeq" id="WP_341876645.1">
    <property type="nucleotide sequence ID" value="NZ_CP121687.1"/>
</dbReference>
<keyword evidence="9 13" id="KW-1133">Transmembrane helix</keyword>
<keyword evidence="11 13" id="KW-0472">Membrane</keyword>
<accession>A0ABZ2Y2Z7</accession>
<keyword evidence="16" id="KW-1185">Reference proteome</keyword>
<dbReference type="Proteomes" id="UP001486565">
    <property type="component" value="Chromosome"/>
</dbReference>
<evidence type="ECO:0000256" key="10">
    <source>
        <dbReference type="ARBA" id="ARBA00023012"/>
    </source>
</evidence>
<keyword evidence="10" id="KW-0902">Two-component regulatory system</keyword>
<keyword evidence="7 15" id="KW-0418">Kinase</keyword>
<evidence type="ECO:0000256" key="11">
    <source>
        <dbReference type="ARBA" id="ARBA00023136"/>
    </source>
</evidence>
<evidence type="ECO:0000313" key="16">
    <source>
        <dbReference type="Proteomes" id="UP001486565"/>
    </source>
</evidence>
<evidence type="ECO:0000256" key="2">
    <source>
        <dbReference type="ARBA" id="ARBA00022475"/>
    </source>
</evidence>
<dbReference type="Pfam" id="PF02518">
    <property type="entry name" value="HATPase_c"/>
    <property type="match status" value="1"/>
</dbReference>
<feature type="domain" description="Histidine kinase" evidence="14">
    <location>
        <begin position="443"/>
        <end position="569"/>
    </location>
</feature>
<evidence type="ECO:0000259" key="14">
    <source>
        <dbReference type="PROSITE" id="PS50109"/>
    </source>
</evidence>
<feature type="transmembrane region" description="Helical" evidence="13">
    <location>
        <begin position="276"/>
        <end position="295"/>
    </location>
</feature>
<evidence type="ECO:0000256" key="6">
    <source>
        <dbReference type="ARBA" id="ARBA00022741"/>
    </source>
</evidence>
<evidence type="ECO:0000313" key="15">
    <source>
        <dbReference type="EMBL" id="WZL69659.1"/>
    </source>
</evidence>
<dbReference type="PANTHER" id="PTHR34220">
    <property type="entry name" value="SENSOR HISTIDINE KINASE YPDA"/>
    <property type="match status" value="1"/>
</dbReference>
<feature type="coiled-coil region" evidence="12">
    <location>
        <begin position="344"/>
        <end position="371"/>
    </location>
</feature>
<evidence type="ECO:0000256" key="4">
    <source>
        <dbReference type="ARBA" id="ARBA00022679"/>
    </source>
</evidence>
<evidence type="ECO:0000256" key="13">
    <source>
        <dbReference type="SAM" id="Phobius"/>
    </source>
</evidence>
<evidence type="ECO:0000256" key="3">
    <source>
        <dbReference type="ARBA" id="ARBA00022553"/>
    </source>
</evidence>